<dbReference type="OrthoDB" id="4191831at2759"/>
<dbReference type="Proteomes" id="UP000756921">
    <property type="component" value="Unassembled WGS sequence"/>
</dbReference>
<organism evidence="2 3">
    <name type="scientific">Paraphaeosphaeria minitans</name>
    <dbReference type="NCBI Taxonomy" id="565426"/>
    <lineage>
        <taxon>Eukaryota</taxon>
        <taxon>Fungi</taxon>
        <taxon>Dikarya</taxon>
        <taxon>Ascomycota</taxon>
        <taxon>Pezizomycotina</taxon>
        <taxon>Dothideomycetes</taxon>
        <taxon>Pleosporomycetidae</taxon>
        <taxon>Pleosporales</taxon>
        <taxon>Massarineae</taxon>
        <taxon>Didymosphaeriaceae</taxon>
        <taxon>Paraphaeosphaeria</taxon>
    </lineage>
</organism>
<evidence type="ECO:0000259" key="1">
    <source>
        <dbReference type="PROSITE" id="PS50181"/>
    </source>
</evidence>
<evidence type="ECO:0000313" key="3">
    <source>
        <dbReference type="Proteomes" id="UP000756921"/>
    </source>
</evidence>
<dbReference type="AlphaFoldDB" id="A0A9P6KLR7"/>
<name>A0A9P6KLR7_9PLEO</name>
<sequence>MAKLLDLPSELLEQVLLYLPPPAYCSLSRVNKALYGITTPHLYRDITLLARSSDHSPRVYRLFFNILDDPNLGKHVRSLTAGVYTQAPYREVRRCMPIDKKAEHRLYEKAMNFVETWRPVVHAKDILDALEANDYGVYVALLYLLVLPTLQCISISEIGNETLRPLKYIVDNIRTEKAAGNDQLLERLGSIKEVTYKFEHGMTSPFPWLGTTDLLGSLTVPSIVAGAISTARMVIVSSSWYSGSPFLPFPKLQTVIPAFCDTSRNPLDSDTAGTAPPWIFLEQWNAEFNAVKSTVETLVPSVELSNGNCTFFTQPNLKPRVSGRLDLGTFDRLHTLEVPVPFLTDHSFLWNGSDTAFLAICTAQSSPINAPEKGPTFQESKEEARAKDQARMDLTCVF</sequence>
<dbReference type="InterPro" id="IPR001810">
    <property type="entry name" value="F-box_dom"/>
</dbReference>
<dbReference type="Pfam" id="PF12937">
    <property type="entry name" value="F-box-like"/>
    <property type="match status" value="1"/>
</dbReference>
<feature type="domain" description="F-box" evidence="1">
    <location>
        <begin position="1"/>
        <end position="46"/>
    </location>
</feature>
<dbReference type="PROSITE" id="PS50181">
    <property type="entry name" value="FBOX"/>
    <property type="match status" value="1"/>
</dbReference>
<proteinExistence type="predicted"/>
<protein>
    <submittedName>
        <fullName evidence="2">F-box domain protein</fullName>
    </submittedName>
</protein>
<accession>A0A9P6KLR7</accession>
<reference evidence="2" key="1">
    <citation type="journal article" date="2020" name="Mol. Plant Microbe Interact.">
        <title>Genome Sequence of the Biocontrol Agent Coniothyrium minitans strain Conio (IMI 134523).</title>
        <authorList>
            <person name="Patel D."/>
            <person name="Shittu T.A."/>
            <person name="Baroncelli R."/>
            <person name="Muthumeenakshi S."/>
            <person name="Osborne T.H."/>
            <person name="Janganan T.K."/>
            <person name="Sreenivasaprasad S."/>
        </authorList>
    </citation>
    <scope>NUCLEOTIDE SEQUENCE</scope>
    <source>
        <strain evidence="2">Conio</strain>
    </source>
</reference>
<comment type="caution">
    <text evidence="2">The sequence shown here is derived from an EMBL/GenBank/DDBJ whole genome shotgun (WGS) entry which is preliminary data.</text>
</comment>
<evidence type="ECO:0000313" key="2">
    <source>
        <dbReference type="EMBL" id="KAF9731813.1"/>
    </source>
</evidence>
<dbReference type="SUPFAM" id="SSF81383">
    <property type="entry name" value="F-box domain"/>
    <property type="match status" value="1"/>
</dbReference>
<dbReference type="InterPro" id="IPR036047">
    <property type="entry name" value="F-box-like_dom_sf"/>
</dbReference>
<gene>
    <name evidence="2" type="ORF">PMIN01_09742</name>
</gene>
<dbReference type="EMBL" id="WJXW01000011">
    <property type="protein sequence ID" value="KAF9731813.1"/>
    <property type="molecule type" value="Genomic_DNA"/>
</dbReference>
<keyword evidence="3" id="KW-1185">Reference proteome</keyword>
<dbReference type="SMART" id="SM00256">
    <property type="entry name" value="FBOX"/>
    <property type="match status" value="1"/>
</dbReference>